<evidence type="ECO:0000256" key="3">
    <source>
        <dbReference type="ARBA" id="ARBA00023157"/>
    </source>
</evidence>
<dbReference type="SUPFAM" id="SSF47699">
    <property type="entry name" value="Bifunctional inhibitor/lipid-transfer protein/seed storage 2S albumin"/>
    <property type="match status" value="1"/>
</dbReference>
<evidence type="ECO:0000313" key="6">
    <source>
        <dbReference type="EMBL" id="WMV10879.1"/>
    </source>
</evidence>
<dbReference type="SMART" id="SM00499">
    <property type="entry name" value="AAI"/>
    <property type="match status" value="1"/>
</dbReference>
<dbReference type="InterPro" id="IPR016140">
    <property type="entry name" value="Bifunc_inhib/LTP/seed_store"/>
</dbReference>
<reference evidence="6" key="1">
    <citation type="submission" date="2023-08" db="EMBL/GenBank/DDBJ databases">
        <title>A de novo genome assembly of Solanum verrucosum Schlechtendal, a Mexican diploid species geographically isolated from the other diploid A-genome species in potato relatives.</title>
        <authorList>
            <person name="Hosaka K."/>
        </authorList>
    </citation>
    <scope>NUCLEOTIDE SEQUENCE</scope>
    <source>
        <tissue evidence="6">Young leaves</tissue>
    </source>
</reference>
<comment type="similarity">
    <text evidence="1">Belongs to the thaumatin family.</text>
</comment>
<dbReference type="AlphaFoldDB" id="A0AAF0PZN7"/>
<dbReference type="InterPro" id="IPR037176">
    <property type="entry name" value="Osmotin/thaumatin-like_sf"/>
</dbReference>
<organism evidence="6 7">
    <name type="scientific">Solanum verrucosum</name>
    <dbReference type="NCBI Taxonomy" id="315347"/>
    <lineage>
        <taxon>Eukaryota</taxon>
        <taxon>Viridiplantae</taxon>
        <taxon>Streptophyta</taxon>
        <taxon>Embryophyta</taxon>
        <taxon>Tracheophyta</taxon>
        <taxon>Spermatophyta</taxon>
        <taxon>Magnoliopsida</taxon>
        <taxon>eudicotyledons</taxon>
        <taxon>Gunneridae</taxon>
        <taxon>Pentapetalae</taxon>
        <taxon>asterids</taxon>
        <taxon>lamiids</taxon>
        <taxon>Solanales</taxon>
        <taxon>Solanaceae</taxon>
        <taxon>Solanoideae</taxon>
        <taxon>Solaneae</taxon>
        <taxon>Solanum</taxon>
    </lineage>
</organism>
<evidence type="ECO:0000256" key="4">
    <source>
        <dbReference type="SAM" id="SignalP"/>
    </source>
</evidence>
<dbReference type="SMART" id="SM00205">
    <property type="entry name" value="THN"/>
    <property type="match status" value="1"/>
</dbReference>
<dbReference type="PROSITE" id="PS51367">
    <property type="entry name" value="THAUMATIN_2"/>
    <property type="match status" value="1"/>
</dbReference>
<dbReference type="FunFam" id="2.60.110.10:FF:000002">
    <property type="entry name" value="Thaumatin-like protein 1a"/>
    <property type="match status" value="1"/>
</dbReference>
<dbReference type="InterPro" id="IPR001938">
    <property type="entry name" value="Thaumatin"/>
</dbReference>
<keyword evidence="7" id="KW-1185">Reference proteome</keyword>
<accession>A0AAF0PZN7</accession>
<dbReference type="Proteomes" id="UP001234989">
    <property type="component" value="Chromosome 1"/>
</dbReference>
<sequence>MSKNMMTSRTLVMLIFVITYSIAVKGSNGHPCSSTFFSALIQLIPCRASVVPFSSVPPSEACCASIKALGQPCLCVLINGPPISGVDRSMAVQLPDKCTANFEQCGDCAVFTLKNNCNVTIWPGSLSGAGHPLLINGGLELQPYETTEINEPTGWSGRFWARTHCQFDTSGKGTCATADCGGVLQCNGAGGTPPASLAEFTLDSPMEFYDVSFVDGFNIPISVYPSGGSGNCSNIQCSSDINLQCPQELQVKTYDGTTVACKSACFAFNKPEYCCTGEFNNPSTCKPTEYSQYFKNSCRDAYSYAYDDATSIFTCKGANYLISFC</sequence>
<dbReference type="EMBL" id="CP133612">
    <property type="protein sequence ID" value="WMV10879.1"/>
    <property type="molecule type" value="Genomic_DNA"/>
</dbReference>
<dbReference type="Gene3D" id="2.60.110.10">
    <property type="entry name" value="Thaumatin"/>
    <property type="match status" value="1"/>
</dbReference>
<dbReference type="Pfam" id="PF00234">
    <property type="entry name" value="Tryp_alpha_amyl"/>
    <property type="match status" value="1"/>
</dbReference>
<keyword evidence="3" id="KW-1015">Disulfide bond</keyword>
<dbReference type="InterPro" id="IPR017949">
    <property type="entry name" value="Thaumatin_CS"/>
</dbReference>
<dbReference type="InterPro" id="IPR036312">
    <property type="entry name" value="Bifun_inhib/LTP/seed_sf"/>
</dbReference>
<dbReference type="PRINTS" id="PR00347">
    <property type="entry name" value="THAUMATIN"/>
</dbReference>
<name>A0AAF0PZN7_SOLVR</name>
<keyword evidence="2 4" id="KW-0732">Signal</keyword>
<feature type="signal peptide" evidence="4">
    <location>
        <begin position="1"/>
        <end position="23"/>
    </location>
</feature>
<evidence type="ECO:0000259" key="5">
    <source>
        <dbReference type="SMART" id="SM00499"/>
    </source>
</evidence>
<feature type="domain" description="Bifunctional inhibitor/plant lipid transfer protein/seed storage helical" evidence="5">
    <location>
        <begin position="32"/>
        <end position="105"/>
    </location>
</feature>
<feature type="chain" id="PRO_5042256220" description="Bifunctional inhibitor/plant lipid transfer protein/seed storage helical domain-containing protein" evidence="4">
    <location>
        <begin position="24"/>
        <end position="325"/>
    </location>
</feature>
<protein>
    <recommendedName>
        <fullName evidence="5">Bifunctional inhibitor/plant lipid transfer protein/seed storage helical domain-containing protein</fullName>
    </recommendedName>
</protein>
<dbReference type="Pfam" id="PF00314">
    <property type="entry name" value="Thaumatin"/>
    <property type="match status" value="1"/>
</dbReference>
<dbReference type="PROSITE" id="PS00316">
    <property type="entry name" value="THAUMATIN_1"/>
    <property type="match status" value="1"/>
</dbReference>
<dbReference type="CDD" id="cd09218">
    <property type="entry name" value="TLP-PA"/>
    <property type="match status" value="1"/>
</dbReference>
<gene>
    <name evidence="6" type="ORF">MTR67_004264</name>
</gene>
<proteinExistence type="inferred from homology"/>
<evidence type="ECO:0000313" key="7">
    <source>
        <dbReference type="Proteomes" id="UP001234989"/>
    </source>
</evidence>
<evidence type="ECO:0000256" key="2">
    <source>
        <dbReference type="ARBA" id="ARBA00022729"/>
    </source>
</evidence>
<dbReference type="Gene3D" id="1.10.110.10">
    <property type="entry name" value="Plant lipid-transfer and hydrophobic proteins"/>
    <property type="match status" value="1"/>
</dbReference>
<evidence type="ECO:0000256" key="1">
    <source>
        <dbReference type="ARBA" id="ARBA00010607"/>
    </source>
</evidence>
<dbReference type="SUPFAM" id="SSF49870">
    <property type="entry name" value="Osmotin, thaumatin-like protein"/>
    <property type="match status" value="1"/>
</dbReference>
<dbReference type="PANTHER" id="PTHR31048">
    <property type="entry name" value="OS03G0233200 PROTEIN"/>
    <property type="match status" value="1"/>
</dbReference>